<dbReference type="AlphaFoldDB" id="A0AAV7VIK9"/>
<dbReference type="Proteomes" id="UP001066276">
    <property type="component" value="Chromosome 2_1"/>
</dbReference>
<comment type="caution">
    <text evidence="1">The sequence shown here is derived from an EMBL/GenBank/DDBJ whole genome shotgun (WGS) entry which is preliminary data.</text>
</comment>
<keyword evidence="2" id="KW-1185">Reference proteome</keyword>
<name>A0AAV7VIK9_PLEWA</name>
<reference evidence="1" key="1">
    <citation type="journal article" date="2022" name="bioRxiv">
        <title>Sequencing and chromosome-scale assembly of the giantPleurodeles waltlgenome.</title>
        <authorList>
            <person name="Brown T."/>
            <person name="Elewa A."/>
            <person name="Iarovenko S."/>
            <person name="Subramanian E."/>
            <person name="Araus A.J."/>
            <person name="Petzold A."/>
            <person name="Susuki M."/>
            <person name="Suzuki K.-i.T."/>
            <person name="Hayashi T."/>
            <person name="Toyoda A."/>
            <person name="Oliveira C."/>
            <person name="Osipova E."/>
            <person name="Leigh N.D."/>
            <person name="Simon A."/>
            <person name="Yun M.H."/>
        </authorList>
    </citation>
    <scope>NUCLEOTIDE SEQUENCE</scope>
    <source>
        <strain evidence="1">20211129_DDA</strain>
        <tissue evidence="1">Liver</tissue>
    </source>
</reference>
<gene>
    <name evidence="1" type="ORF">NDU88_005278</name>
</gene>
<evidence type="ECO:0000313" key="2">
    <source>
        <dbReference type="Proteomes" id="UP001066276"/>
    </source>
</evidence>
<dbReference type="EMBL" id="JANPWB010000003">
    <property type="protein sequence ID" value="KAJ1201469.1"/>
    <property type="molecule type" value="Genomic_DNA"/>
</dbReference>
<organism evidence="1 2">
    <name type="scientific">Pleurodeles waltl</name>
    <name type="common">Iberian ribbed newt</name>
    <dbReference type="NCBI Taxonomy" id="8319"/>
    <lineage>
        <taxon>Eukaryota</taxon>
        <taxon>Metazoa</taxon>
        <taxon>Chordata</taxon>
        <taxon>Craniata</taxon>
        <taxon>Vertebrata</taxon>
        <taxon>Euteleostomi</taxon>
        <taxon>Amphibia</taxon>
        <taxon>Batrachia</taxon>
        <taxon>Caudata</taxon>
        <taxon>Salamandroidea</taxon>
        <taxon>Salamandridae</taxon>
        <taxon>Pleurodelinae</taxon>
        <taxon>Pleurodeles</taxon>
    </lineage>
</organism>
<proteinExistence type="predicted"/>
<accession>A0AAV7VIK9</accession>
<sequence>MGRIGAQPAQHIGGCRLRSGELSTQREVHRGAAGGWWLSLVIAGRLLRQTRRSQLVKKQLKLVKRVTVVRV</sequence>
<evidence type="ECO:0000313" key="1">
    <source>
        <dbReference type="EMBL" id="KAJ1201469.1"/>
    </source>
</evidence>
<protein>
    <submittedName>
        <fullName evidence="1">Uncharacterized protein</fullName>
    </submittedName>
</protein>